<organism evidence="2 3">
    <name type="scientific">Austropuccinia psidii MF-1</name>
    <dbReference type="NCBI Taxonomy" id="1389203"/>
    <lineage>
        <taxon>Eukaryota</taxon>
        <taxon>Fungi</taxon>
        <taxon>Dikarya</taxon>
        <taxon>Basidiomycota</taxon>
        <taxon>Pucciniomycotina</taxon>
        <taxon>Pucciniomycetes</taxon>
        <taxon>Pucciniales</taxon>
        <taxon>Sphaerophragmiaceae</taxon>
        <taxon>Austropuccinia</taxon>
    </lineage>
</organism>
<comment type="caution">
    <text evidence="2">The sequence shown here is derived from an EMBL/GenBank/DDBJ whole genome shotgun (WGS) entry which is preliminary data.</text>
</comment>
<accession>A0A9Q3IS87</accession>
<dbReference type="AlphaFoldDB" id="A0A9Q3IS87"/>
<feature type="compositionally biased region" description="Basic and acidic residues" evidence="1">
    <location>
        <begin position="98"/>
        <end position="111"/>
    </location>
</feature>
<name>A0A9Q3IS87_9BASI</name>
<reference evidence="2" key="1">
    <citation type="submission" date="2021-03" db="EMBL/GenBank/DDBJ databases">
        <title>Draft genome sequence of rust myrtle Austropuccinia psidii MF-1, a brazilian biotype.</title>
        <authorList>
            <person name="Quecine M.C."/>
            <person name="Pachon D.M.R."/>
            <person name="Bonatelli M.L."/>
            <person name="Correr F.H."/>
            <person name="Franceschini L.M."/>
            <person name="Leite T.F."/>
            <person name="Margarido G.R.A."/>
            <person name="Almeida C.A."/>
            <person name="Ferrarezi J.A."/>
            <person name="Labate C.A."/>
        </authorList>
    </citation>
    <scope>NUCLEOTIDE SEQUENCE</scope>
    <source>
        <strain evidence="2">MF-1</strain>
    </source>
</reference>
<proteinExistence type="predicted"/>
<dbReference type="Proteomes" id="UP000765509">
    <property type="component" value="Unassembled WGS sequence"/>
</dbReference>
<evidence type="ECO:0000313" key="2">
    <source>
        <dbReference type="EMBL" id="MBW0548905.1"/>
    </source>
</evidence>
<sequence>MFEIFSKQQSQWDMEVEIKPEMKNDQYSEDSLEDVRNKIFKCLKDEDSIKEYNREECNQTDEFQICGIYQDPPKKKIKSYHAYENLWEVYINHDSSREIKPRLSSDSKPEENPIEAEVSPLKKDTMNTILSYDLNPQSQWRMDKEKKCTFMQKVF</sequence>
<protein>
    <submittedName>
        <fullName evidence="2">Uncharacterized protein</fullName>
    </submittedName>
</protein>
<dbReference type="EMBL" id="AVOT02054167">
    <property type="protein sequence ID" value="MBW0548905.1"/>
    <property type="molecule type" value="Genomic_DNA"/>
</dbReference>
<evidence type="ECO:0000313" key="3">
    <source>
        <dbReference type="Proteomes" id="UP000765509"/>
    </source>
</evidence>
<feature type="region of interest" description="Disordered" evidence="1">
    <location>
        <begin position="98"/>
        <end position="117"/>
    </location>
</feature>
<gene>
    <name evidence="2" type="ORF">O181_088620</name>
</gene>
<evidence type="ECO:0000256" key="1">
    <source>
        <dbReference type="SAM" id="MobiDB-lite"/>
    </source>
</evidence>
<keyword evidence="3" id="KW-1185">Reference proteome</keyword>